<comment type="caution">
    <text evidence="2">The sequence shown here is derived from an EMBL/GenBank/DDBJ whole genome shotgun (WGS) entry which is preliminary data.</text>
</comment>
<evidence type="ECO:0000256" key="1">
    <source>
        <dbReference type="SAM" id="MobiDB-lite"/>
    </source>
</evidence>
<name>A0A8S9QQZ9_BRACR</name>
<evidence type="ECO:0000313" key="3">
    <source>
        <dbReference type="Proteomes" id="UP000712600"/>
    </source>
</evidence>
<reference evidence="2" key="1">
    <citation type="submission" date="2019-12" db="EMBL/GenBank/DDBJ databases">
        <title>Genome sequencing and annotation of Brassica cretica.</title>
        <authorList>
            <person name="Studholme D.J."/>
            <person name="Sarris P."/>
        </authorList>
    </citation>
    <scope>NUCLEOTIDE SEQUENCE</scope>
    <source>
        <strain evidence="2">PFS-109/04</strain>
        <tissue evidence="2">Leaf</tissue>
    </source>
</reference>
<proteinExistence type="predicted"/>
<organism evidence="2 3">
    <name type="scientific">Brassica cretica</name>
    <name type="common">Mustard</name>
    <dbReference type="NCBI Taxonomy" id="69181"/>
    <lineage>
        <taxon>Eukaryota</taxon>
        <taxon>Viridiplantae</taxon>
        <taxon>Streptophyta</taxon>
        <taxon>Embryophyta</taxon>
        <taxon>Tracheophyta</taxon>
        <taxon>Spermatophyta</taxon>
        <taxon>Magnoliopsida</taxon>
        <taxon>eudicotyledons</taxon>
        <taxon>Gunneridae</taxon>
        <taxon>Pentapetalae</taxon>
        <taxon>rosids</taxon>
        <taxon>malvids</taxon>
        <taxon>Brassicales</taxon>
        <taxon>Brassicaceae</taxon>
        <taxon>Brassiceae</taxon>
        <taxon>Brassica</taxon>
    </lineage>
</organism>
<feature type="region of interest" description="Disordered" evidence="1">
    <location>
        <begin position="71"/>
        <end position="90"/>
    </location>
</feature>
<accession>A0A8S9QQZ9</accession>
<gene>
    <name evidence="2" type="ORF">F2Q69_00018203</name>
</gene>
<dbReference type="EMBL" id="QGKX02001290">
    <property type="protein sequence ID" value="KAF3541118.1"/>
    <property type="molecule type" value="Genomic_DNA"/>
</dbReference>
<dbReference type="AlphaFoldDB" id="A0A8S9QQZ9"/>
<protein>
    <submittedName>
        <fullName evidence="2">Uncharacterized protein</fullName>
    </submittedName>
</protein>
<sequence>MLDNISAPTKVRAVHLLPHLSPVWPALFDLYRSPPGPPLTPICSADNWDRKSERQARCRYRTCGSCDYTAEELGPSHRPRTPPDRWRTPS</sequence>
<feature type="compositionally biased region" description="Basic and acidic residues" evidence="1">
    <location>
        <begin position="81"/>
        <end position="90"/>
    </location>
</feature>
<evidence type="ECO:0000313" key="2">
    <source>
        <dbReference type="EMBL" id="KAF3541118.1"/>
    </source>
</evidence>
<dbReference type="Proteomes" id="UP000712600">
    <property type="component" value="Unassembled WGS sequence"/>
</dbReference>